<evidence type="ECO:0000313" key="2">
    <source>
        <dbReference type="EMBL" id="CAB5365512.1"/>
    </source>
</evidence>
<gene>
    <name evidence="2" type="ORF">CHRIB12_LOCUS10459</name>
</gene>
<comment type="caution">
    <text evidence="2">The sequence shown here is derived from an EMBL/GenBank/DDBJ whole genome shotgun (WGS) entry which is preliminary data.</text>
</comment>
<dbReference type="OrthoDB" id="2311358at2759"/>
<name>A0A916E9R5_9GLOM</name>
<keyword evidence="1" id="KW-1133">Transmembrane helix</keyword>
<sequence length="69" mass="8567">MKKSDSKRLNCLNKAHLFLLFFVMLQAFLSPNMVHFYGRRQHERNLLIFPILFRFSFLKYYYFPLYYSC</sequence>
<accession>A0A916E9R5</accession>
<dbReference type="Proteomes" id="UP000684084">
    <property type="component" value="Unassembled WGS sequence"/>
</dbReference>
<feature type="transmembrane region" description="Helical" evidence="1">
    <location>
        <begin position="46"/>
        <end position="63"/>
    </location>
</feature>
<proteinExistence type="predicted"/>
<protein>
    <submittedName>
        <fullName evidence="2">Uncharacterized protein</fullName>
    </submittedName>
</protein>
<evidence type="ECO:0000256" key="1">
    <source>
        <dbReference type="SAM" id="Phobius"/>
    </source>
</evidence>
<feature type="transmembrane region" description="Helical" evidence="1">
    <location>
        <begin position="15"/>
        <end position="34"/>
    </location>
</feature>
<reference evidence="2" key="1">
    <citation type="submission" date="2020-05" db="EMBL/GenBank/DDBJ databases">
        <authorList>
            <person name="Rincon C."/>
            <person name="Sanders R I."/>
            <person name="Robbins C."/>
            <person name="Chaturvedi A."/>
        </authorList>
    </citation>
    <scope>NUCLEOTIDE SEQUENCE</scope>
    <source>
        <strain evidence="2">CHB12</strain>
    </source>
</reference>
<keyword evidence="1" id="KW-0472">Membrane</keyword>
<dbReference type="EMBL" id="CAGKOT010000021">
    <property type="protein sequence ID" value="CAB5365512.1"/>
    <property type="molecule type" value="Genomic_DNA"/>
</dbReference>
<evidence type="ECO:0000313" key="3">
    <source>
        <dbReference type="Proteomes" id="UP000684084"/>
    </source>
</evidence>
<dbReference type="AlphaFoldDB" id="A0A916E9R5"/>
<keyword evidence="1" id="KW-0812">Transmembrane</keyword>
<organism evidence="2 3">
    <name type="scientific">Rhizophagus irregularis</name>
    <dbReference type="NCBI Taxonomy" id="588596"/>
    <lineage>
        <taxon>Eukaryota</taxon>
        <taxon>Fungi</taxon>
        <taxon>Fungi incertae sedis</taxon>
        <taxon>Mucoromycota</taxon>
        <taxon>Glomeromycotina</taxon>
        <taxon>Glomeromycetes</taxon>
        <taxon>Glomerales</taxon>
        <taxon>Glomeraceae</taxon>
        <taxon>Rhizophagus</taxon>
    </lineage>
</organism>